<dbReference type="Proteomes" id="UP001059596">
    <property type="component" value="Chromosome 3R"/>
</dbReference>
<dbReference type="PROSITE" id="PS50929">
    <property type="entry name" value="ABC_TM1F"/>
    <property type="match status" value="2"/>
</dbReference>
<dbReference type="FunFam" id="3.40.50.300:FF:000482">
    <property type="entry name" value="Multidrug resistance-associated protein member 4"/>
    <property type="match status" value="1"/>
</dbReference>
<evidence type="ECO:0000256" key="9">
    <source>
        <dbReference type="SAM" id="Phobius"/>
    </source>
</evidence>
<evidence type="ECO:0000256" key="2">
    <source>
        <dbReference type="ARBA" id="ARBA00022448"/>
    </source>
</evidence>
<dbReference type="SUPFAM" id="SSF90123">
    <property type="entry name" value="ABC transporter transmembrane region"/>
    <property type="match status" value="2"/>
</dbReference>
<dbReference type="InterPro" id="IPR050173">
    <property type="entry name" value="ABC_transporter_C-like"/>
</dbReference>
<feature type="region of interest" description="Disordered" evidence="8">
    <location>
        <begin position="1401"/>
        <end position="1435"/>
    </location>
</feature>
<keyword evidence="13" id="KW-1185">Reference proteome</keyword>
<feature type="domain" description="ABC transporter" evidence="10">
    <location>
        <begin position="1169"/>
        <end position="1398"/>
    </location>
</feature>
<feature type="domain" description="ABC transmembrane type-1" evidence="11">
    <location>
        <begin position="842"/>
        <end position="1134"/>
    </location>
</feature>
<evidence type="ECO:0000256" key="6">
    <source>
        <dbReference type="ARBA" id="ARBA00022989"/>
    </source>
</evidence>
<evidence type="ECO:0000256" key="5">
    <source>
        <dbReference type="ARBA" id="ARBA00022840"/>
    </source>
</evidence>
<dbReference type="CDD" id="cd18580">
    <property type="entry name" value="ABC_6TM_ABCC_D2"/>
    <property type="match status" value="1"/>
</dbReference>
<dbReference type="InterPro" id="IPR027417">
    <property type="entry name" value="P-loop_NTPase"/>
</dbReference>
<feature type="domain" description="ABC transmembrane type-1" evidence="11">
    <location>
        <begin position="227"/>
        <end position="472"/>
    </location>
</feature>
<evidence type="ECO:0000256" key="3">
    <source>
        <dbReference type="ARBA" id="ARBA00022692"/>
    </source>
</evidence>
<feature type="domain" description="ABC transporter" evidence="10">
    <location>
        <begin position="526"/>
        <end position="753"/>
    </location>
</feature>
<feature type="compositionally biased region" description="Basic and acidic residues" evidence="8">
    <location>
        <begin position="755"/>
        <end position="764"/>
    </location>
</feature>
<evidence type="ECO:0000256" key="7">
    <source>
        <dbReference type="ARBA" id="ARBA00023136"/>
    </source>
</evidence>
<dbReference type="Pfam" id="PF00664">
    <property type="entry name" value="ABC_membrane"/>
    <property type="match status" value="2"/>
</dbReference>
<dbReference type="PANTHER" id="PTHR24223:SF415">
    <property type="entry name" value="FI20190P1"/>
    <property type="match status" value="1"/>
</dbReference>
<dbReference type="Gene3D" id="1.20.1560.10">
    <property type="entry name" value="ABC transporter type 1, transmembrane domain"/>
    <property type="match status" value="2"/>
</dbReference>
<feature type="transmembrane region" description="Helical" evidence="9">
    <location>
        <begin position="93"/>
        <end position="115"/>
    </location>
</feature>
<feature type="transmembrane region" description="Helical" evidence="9">
    <location>
        <begin position="345"/>
        <end position="364"/>
    </location>
</feature>
<dbReference type="GO" id="GO:0005524">
    <property type="term" value="F:ATP binding"/>
    <property type="evidence" value="ECO:0007669"/>
    <property type="project" value="UniProtKB-KW"/>
</dbReference>
<dbReference type="InterPro" id="IPR011527">
    <property type="entry name" value="ABC1_TM_dom"/>
</dbReference>
<evidence type="ECO:0008006" key="14">
    <source>
        <dbReference type="Google" id="ProtNLM"/>
    </source>
</evidence>
<dbReference type="SMART" id="SM00382">
    <property type="entry name" value="AAA"/>
    <property type="match status" value="2"/>
</dbReference>
<dbReference type="PANTHER" id="PTHR24223">
    <property type="entry name" value="ATP-BINDING CASSETTE SUB-FAMILY C"/>
    <property type="match status" value="1"/>
</dbReference>
<feature type="region of interest" description="Disordered" evidence="8">
    <location>
        <begin position="1"/>
        <end position="22"/>
    </location>
</feature>
<dbReference type="InterPro" id="IPR036640">
    <property type="entry name" value="ABC1_TM_sf"/>
</dbReference>
<dbReference type="FunFam" id="3.40.50.300:FF:000163">
    <property type="entry name" value="Multidrug resistance-associated protein member 4"/>
    <property type="match status" value="1"/>
</dbReference>
<dbReference type="PROSITE" id="PS50893">
    <property type="entry name" value="ABC_TRANSPORTER_2"/>
    <property type="match status" value="2"/>
</dbReference>
<evidence type="ECO:0000256" key="4">
    <source>
        <dbReference type="ARBA" id="ARBA00022741"/>
    </source>
</evidence>
<feature type="compositionally biased region" description="Polar residues" evidence="8">
    <location>
        <begin position="765"/>
        <end position="775"/>
    </location>
</feature>
<dbReference type="CDD" id="cd18579">
    <property type="entry name" value="ABC_6TM_ABCC_D1"/>
    <property type="match status" value="1"/>
</dbReference>
<dbReference type="Gene3D" id="3.40.50.300">
    <property type="entry name" value="P-loop containing nucleotide triphosphate hydrolases"/>
    <property type="match status" value="2"/>
</dbReference>
<comment type="caution">
    <text evidence="12">The sequence shown here is derived from an EMBL/GenBank/DDBJ whole genome shotgun (WGS) entry which is preliminary data.</text>
</comment>
<comment type="subcellular location">
    <subcellularLocation>
        <location evidence="1">Membrane</location>
        <topology evidence="1">Multi-pass membrane protein</topology>
    </subcellularLocation>
</comment>
<evidence type="ECO:0000313" key="12">
    <source>
        <dbReference type="EMBL" id="KAI8045697.1"/>
    </source>
</evidence>
<dbReference type="FunFam" id="1.20.1560.10:FF:000014">
    <property type="entry name" value="Multidrug resistance-associated protein member 4"/>
    <property type="match status" value="1"/>
</dbReference>
<dbReference type="CDD" id="cd03244">
    <property type="entry name" value="ABCC_MRP_domain2"/>
    <property type="match status" value="1"/>
</dbReference>
<name>A0A9Q0BV43_9MUSC</name>
<keyword evidence="4" id="KW-0547">Nucleotide-binding</keyword>
<evidence type="ECO:0000313" key="13">
    <source>
        <dbReference type="Proteomes" id="UP001059596"/>
    </source>
</evidence>
<evidence type="ECO:0000256" key="1">
    <source>
        <dbReference type="ARBA" id="ARBA00004141"/>
    </source>
</evidence>
<dbReference type="GO" id="GO:0016020">
    <property type="term" value="C:membrane"/>
    <property type="evidence" value="ECO:0007669"/>
    <property type="project" value="UniProtKB-SubCell"/>
</dbReference>
<evidence type="ECO:0000259" key="11">
    <source>
        <dbReference type="PROSITE" id="PS50929"/>
    </source>
</evidence>
<reference evidence="12" key="1">
    <citation type="journal article" date="2023" name="Genome Biol. Evol.">
        <title>Long-read-based Genome Assembly of Drosophila gunungcola Reveals Fewer Chemosensory Genes in Flower-breeding Species.</title>
        <authorList>
            <person name="Negi A."/>
            <person name="Liao B.Y."/>
            <person name="Yeh S.D."/>
        </authorList>
    </citation>
    <scope>NUCLEOTIDE SEQUENCE</scope>
    <source>
        <strain evidence="12">Sukarami</strain>
    </source>
</reference>
<keyword evidence="5" id="KW-0067">ATP-binding</keyword>
<keyword evidence="6 9" id="KW-1133">Transmembrane helix</keyword>
<evidence type="ECO:0000256" key="8">
    <source>
        <dbReference type="SAM" id="MobiDB-lite"/>
    </source>
</evidence>
<feature type="transmembrane region" description="Helical" evidence="9">
    <location>
        <begin position="1104"/>
        <end position="1126"/>
    </location>
</feature>
<accession>A0A9Q0BV43</accession>
<sequence length="1435" mass="160386">MQVDGGSYDSMDSSAKPKRKNPRQNANIISQLIFAWAIPLLYRGSRRGLNTDDLTECLKDDRSEQLGDRLEDQWFKELERSHRKKQKPHLRNALFRCFLGPTIINGLICLIYIVIKTLIPAVLAQLLIQFQIAPAAEVKTIAINDLSISDSLNRTARSIGNYVLSQAVAHSSGSPGDGISRSLNHYMFHQQSSPPISVYSPNSLDKGDPLKEPIQPASEEVDHNATLVRSVLDQTAEYVWNDTYSLGVVLVSSTLFCCFLLHHVDLRQRLMGARMRIACCSLIYRKTLRLSMKTAGQTPAGYLINLLSNDVNRLDYGFIFMHWIWIMPLQAVLTCYLIWLNIGIPALVGVIGLLLKTVPVQTALSKVTSVLRMRIAERTDERVGIMNELVQGIQVIKMYAWEKPFQAVVAEARRREIQQIRYASYLRGFYLSTMVFTERSTLYITLAAAALMGQTITADFVFSAASYYNILQLVAAIWYPLAVSFGAEALVSLRRIQDFLLLEGREERTQGLTHKRDQDGGDSRAVTLKDINASWDNEKPQRTLQNINLQIEKGQLCAVIGPVGAGKSSILQLLLGELPVIDGGVVIQGDLSYAAQEPWLFTGTVRNNILFGEEYERKRYQEVTRCCALSTDFQQLPNGDKTVVGERGASLSGGQRARISLARAVYKPASIYLMDDPLSAVDAHVGRHLFDEVIGPRGRLAQLKATRILVTHQVHFLSEADIIVIVDQGKILRQGTYQELINSDLDFAKLLERPKDEEEAENSRRQSSPLSGQSLESDDEDIPFIDGVKDGYQQLKKQSGSIHGSKSLDSSQLDDEVDEDALAEAQASGGISPRVWYEYFHAGSTLVSFSFMVFVMLMSQVVCSSSDFFANIWTQQEHQRSQGQTTSFTTFECMYIYGALIIAVVIMTTLRGFLFFKICMHASKVLHDRMFACILHATMRFFDTTPSGRILNRFSKDMGAIDELLPRAMMDCIQIALVMFGILIVISIVNPVLMAAMLVVGVVDVLILKLYLRPSQDLKRLEGICRSPVFSHLSASLTGLAIIRSRQLQDVVAKEFDLLQDVHSSVWQLTMAVNTALGLWLDCVSCVFLTAVTFSFIVSNESTYSGNVGLAISQAMILTGMVQYGVRQVAESLQQMTSVERVLQYTELEQEPALSEKTPPQQWPTRGQVEFRNMSCRYDPNGSPVLKSLNLTIEAGWKVGIVGRTGAGKSSLIGALFRLAKIEGDILIDGIETGTISLEILRTRISIIPQDPVLFSATIRYNLDPFERYTDAELWSALEDVELRGAIPGLDYMVTERGSNFSVGQRQLLCLARAILRNNKVLVLDEATANVDPQTDGLIQRTIRVKFKQCTVLTVAHRLHTVMDSDRIIVMDAGVAVEYDVPYLLLKKSQGHLRQMVEATGGEAEALKKTASDSHKRRQRERDQRDRDEVDDRQE</sequence>
<feature type="transmembrane region" description="Helical" evidence="9">
    <location>
        <begin position="470"/>
        <end position="491"/>
    </location>
</feature>
<gene>
    <name evidence="12" type="ORF">M5D96_001880</name>
</gene>
<organism evidence="12 13">
    <name type="scientific">Drosophila gunungcola</name>
    <name type="common">fruit fly</name>
    <dbReference type="NCBI Taxonomy" id="103775"/>
    <lineage>
        <taxon>Eukaryota</taxon>
        <taxon>Metazoa</taxon>
        <taxon>Ecdysozoa</taxon>
        <taxon>Arthropoda</taxon>
        <taxon>Hexapoda</taxon>
        <taxon>Insecta</taxon>
        <taxon>Pterygota</taxon>
        <taxon>Neoptera</taxon>
        <taxon>Endopterygota</taxon>
        <taxon>Diptera</taxon>
        <taxon>Brachycera</taxon>
        <taxon>Muscomorpha</taxon>
        <taxon>Ephydroidea</taxon>
        <taxon>Drosophilidae</taxon>
        <taxon>Drosophila</taxon>
        <taxon>Sophophora</taxon>
    </lineage>
</organism>
<keyword evidence="3 9" id="KW-0812">Transmembrane</keyword>
<feature type="region of interest" description="Disordered" evidence="8">
    <location>
        <begin position="755"/>
        <end position="779"/>
    </location>
</feature>
<feature type="transmembrane region" description="Helical" evidence="9">
    <location>
        <begin position="894"/>
        <end position="916"/>
    </location>
</feature>
<keyword evidence="2" id="KW-0813">Transport</keyword>
<dbReference type="SUPFAM" id="SSF52540">
    <property type="entry name" value="P-loop containing nucleoside triphosphate hydrolases"/>
    <property type="match status" value="2"/>
</dbReference>
<evidence type="ECO:0000259" key="10">
    <source>
        <dbReference type="PROSITE" id="PS50893"/>
    </source>
</evidence>
<dbReference type="PROSITE" id="PS00211">
    <property type="entry name" value="ABC_TRANSPORTER_1"/>
    <property type="match status" value="2"/>
</dbReference>
<feature type="transmembrane region" description="Helical" evidence="9">
    <location>
        <begin position="244"/>
        <end position="266"/>
    </location>
</feature>
<dbReference type="GO" id="GO:0016887">
    <property type="term" value="F:ATP hydrolysis activity"/>
    <property type="evidence" value="ECO:0007669"/>
    <property type="project" value="InterPro"/>
</dbReference>
<feature type="transmembrane region" description="Helical" evidence="9">
    <location>
        <begin position="839"/>
        <end position="859"/>
    </location>
</feature>
<feature type="compositionally biased region" description="Basic and acidic residues" evidence="8">
    <location>
        <begin position="1405"/>
        <end position="1435"/>
    </location>
</feature>
<dbReference type="InterPro" id="IPR017871">
    <property type="entry name" value="ABC_transporter-like_CS"/>
</dbReference>
<dbReference type="InterPro" id="IPR044726">
    <property type="entry name" value="ABCC_6TM_D2"/>
</dbReference>
<proteinExistence type="predicted"/>
<dbReference type="EMBL" id="JAMKOV010000001">
    <property type="protein sequence ID" value="KAI8045697.1"/>
    <property type="molecule type" value="Genomic_DNA"/>
</dbReference>
<dbReference type="Pfam" id="PF00005">
    <property type="entry name" value="ABC_tran"/>
    <property type="match status" value="2"/>
</dbReference>
<dbReference type="InterPro" id="IPR044746">
    <property type="entry name" value="ABCC_6TM_D1"/>
</dbReference>
<dbReference type="InterPro" id="IPR003439">
    <property type="entry name" value="ABC_transporter-like_ATP-bd"/>
</dbReference>
<feature type="transmembrane region" description="Helical" evidence="9">
    <location>
        <begin position="316"/>
        <end position="339"/>
    </location>
</feature>
<feature type="transmembrane region" description="Helical" evidence="9">
    <location>
        <begin position="1077"/>
        <end position="1098"/>
    </location>
</feature>
<dbReference type="CDD" id="cd03250">
    <property type="entry name" value="ABCC_MRP_domain1"/>
    <property type="match status" value="1"/>
</dbReference>
<protein>
    <recommendedName>
        <fullName evidence="14">Multidrug resistance-associated protein 4</fullName>
    </recommendedName>
</protein>
<dbReference type="InterPro" id="IPR003593">
    <property type="entry name" value="AAA+_ATPase"/>
</dbReference>
<keyword evidence="7 9" id="KW-0472">Membrane</keyword>
<dbReference type="GO" id="GO:0140359">
    <property type="term" value="F:ABC-type transporter activity"/>
    <property type="evidence" value="ECO:0007669"/>
    <property type="project" value="InterPro"/>
</dbReference>